<evidence type="ECO:0000256" key="3">
    <source>
        <dbReference type="ARBA" id="ARBA00022578"/>
    </source>
</evidence>
<dbReference type="Pfam" id="PF00872">
    <property type="entry name" value="Transposase_mut"/>
    <property type="match status" value="1"/>
</dbReference>
<comment type="function">
    <text evidence="1 6">Required for the transposition of the insertion element.</text>
</comment>
<dbReference type="RefSeq" id="WP_242500098.1">
    <property type="nucleotide sequence ID" value="NZ_RYUM01000009.1"/>
</dbReference>
<comment type="similarity">
    <text evidence="2 6">Belongs to the transposase mutator family.</text>
</comment>
<evidence type="ECO:0000313" key="8">
    <source>
        <dbReference type="Proteomes" id="UP000291187"/>
    </source>
</evidence>
<dbReference type="PANTHER" id="PTHR33217:SF7">
    <property type="entry name" value="TRANSPOSASE FOR INSERTION SEQUENCE ELEMENT IS1081"/>
    <property type="match status" value="1"/>
</dbReference>
<evidence type="ECO:0000256" key="6">
    <source>
        <dbReference type="RuleBase" id="RU365089"/>
    </source>
</evidence>
<dbReference type="EMBL" id="RYUM01000009">
    <property type="protein sequence ID" value="RYQ19408.1"/>
    <property type="molecule type" value="Genomic_DNA"/>
</dbReference>
<keyword evidence="5 6" id="KW-0233">DNA recombination</keyword>
<accession>A0A4Q5A5W7</accession>
<name>A0A4Q5A5W7_9BIFI</name>
<dbReference type="NCBIfam" id="NF033543">
    <property type="entry name" value="transpos_IS256"/>
    <property type="match status" value="1"/>
</dbReference>
<dbReference type="InterPro" id="IPR001207">
    <property type="entry name" value="Transposase_mutator"/>
</dbReference>
<protein>
    <recommendedName>
        <fullName evidence="6">Mutator family transposase</fullName>
    </recommendedName>
</protein>
<dbReference type="Proteomes" id="UP000291187">
    <property type="component" value="Unassembled WGS sequence"/>
</dbReference>
<evidence type="ECO:0000256" key="4">
    <source>
        <dbReference type="ARBA" id="ARBA00023125"/>
    </source>
</evidence>
<evidence type="ECO:0000256" key="2">
    <source>
        <dbReference type="ARBA" id="ARBA00010961"/>
    </source>
</evidence>
<organism evidence="7 8">
    <name type="scientific">Bifidobacterium pseudolongum subsp. globosum</name>
    <dbReference type="NCBI Taxonomy" id="1690"/>
    <lineage>
        <taxon>Bacteria</taxon>
        <taxon>Bacillati</taxon>
        <taxon>Actinomycetota</taxon>
        <taxon>Actinomycetes</taxon>
        <taxon>Bifidobacteriales</taxon>
        <taxon>Bifidobacteriaceae</taxon>
        <taxon>Bifidobacterium</taxon>
    </lineage>
</organism>
<evidence type="ECO:0000256" key="5">
    <source>
        <dbReference type="ARBA" id="ARBA00023172"/>
    </source>
</evidence>
<sequence length="420" mass="47414">MTSVSDDVALTMDDMPLGEDGLIDFRALAVGLIETVVNHAMELEADELLGEGNRRNGYRERRLRTVIGEIVLRVPKLREDTYFPERVMRPYSRVDRAMVGVVSKAYVNGMSTRRIEKVAGELEFGRLSPSTVSRMLASLDGEVDALRQAEFDAGSPMPYLWLDATYVKCRDDDSRVCSQATVTAIGAFMDGARRFVGFDLVDTESYDSWKRFLLSLRRRGVAGVRLVTSDAHAGLRRAIMEVFDGASWQRCFVHLQRDLAARIRHRKDQGRAMHALSAVLRQSDAAMTRAAYDAAVVRIGAIERRAGELLEDAREDALAHLAFHREHWVRLRTNNVQERANAEIKRRTRAVQIFPSRESLIRLVGAVLVDMNETWATRRFMSGDDMATALNPRTPRRAEITDEMQRRADQIIMTALESAA</sequence>
<evidence type="ECO:0000256" key="1">
    <source>
        <dbReference type="ARBA" id="ARBA00002190"/>
    </source>
</evidence>
<dbReference type="GO" id="GO:0003677">
    <property type="term" value="F:DNA binding"/>
    <property type="evidence" value="ECO:0007669"/>
    <property type="project" value="UniProtKB-UniRule"/>
</dbReference>
<keyword evidence="6" id="KW-0814">Transposable element</keyword>
<gene>
    <name evidence="7" type="ORF">PG2071B_0818</name>
</gene>
<keyword evidence="4 6" id="KW-0238">DNA-binding</keyword>
<dbReference type="AlphaFoldDB" id="A0A4Q5A5W7"/>
<reference evidence="7 8" key="1">
    <citation type="submission" date="2018-12" db="EMBL/GenBank/DDBJ databases">
        <title>Unveiling genomic diversity among members of the Bifidobacterium pseudolongum species, a widely distributed gut commensal of the animal kingdom.</title>
        <authorList>
            <person name="Lugli G.A."/>
            <person name="Duranti S."/>
            <person name="Albert K."/>
            <person name="Mancabelli L."/>
            <person name="Napoli S."/>
            <person name="Viappiani A."/>
            <person name="Anzalone R."/>
            <person name="Longhi G."/>
            <person name="Milani C."/>
            <person name="Turroni F."/>
            <person name="Alessandri G."/>
            <person name="Sela D.A."/>
            <person name="Van Sinderen D."/>
            <person name="Ventura M."/>
        </authorList>
    </citation>
    <scope>NUCLEOTIDE SEQUENCE [LARGE SCALE GENOMIC DNA]</scope>
    <source>
        <strain evidence="7 8">2071B</strain>
    </source>
</reference>
<dbReference type="PANTHER" id="PTHR33217">
    <property type="entry name" value="TRANSPOSASE FOR INSERTION SEQUENCE ELEMENT IS1081"/>
    <property type="match status" value="1"/>
</dbReference>
<dbReference type="GO" id="GO:0006313">
    <property type="term" value="P:DNA transposition"/>
    <property type="evidence" value="ECO:0007669"/>
    <property type="project" value="UniProtKB-UniRule"/>
</dbReference>
<evidence type="ECO:0000313" key="7">
    <source>
        <dbReference type="EMBL" id="RYQ19408.1"/>
    </source>
</evidence>
<proteinExistence type="inferred from homology"/>
<dbReference type="GO" id="GO:0004803">
    <property type="term" value="F:transposase activity"/>
    <property type="evidence" value="ECO:0007669"/>
    <property type="project" value="UniProtKB-UniRule"/>
</dbReference>
<keyword evidence="3 6" id="KW-0815">Transposition</keyword>
<comment type="caution">
    <text evidence="7">The sequence shown here is derived from an EMBL/GenBank/DDBJ whole genome shotgun (WGS) entry which is preliminary data.</text>
</comment>